<accession>A0A9P5LBE3</accession>
<dbReference type="InterPro" id="IPR036779">
    <property type="entry name" value="LysM_dom_sf"/>
</dbReference>
<evidence type="ECO:0000256" key="2">
    <source>
        <dbReference type="ARBA" id="ARBA00023026"/>
    </source>
</evidence>
<keyword evidence="1" id="KW-0147">Chitin-binding</keyword>
<dbReference type="InterPro" id="IPR018392">
    <property type="entry name" value="LysM"/>
</dbReference>
<evidence type="ECO:0000256" key="4">
    <source>
        <dbReference type="SAM" id="MobiDB-lite"/>
    </source>
</evidence>
<comment type="caution">
    <text evidence="6">The sequence shown here is derived from an EMBL/GenBank/DDBJ whole genome shotgun (WGS) entry which is preliminary data.</text>
</comment>
<dbReference type="InterPro" id="IPR052210">
    <property type="entry name" value="LysM1-like"/>
</dbReference>
<dbReference type="PANTHER" id="PTHR34997">
    <property type="entry name" value="AM15"/>
    <property type="match status" value="1"/>
</dbReference>
<evidence type="ECO:0000256" key="1">
    <source>
        <dbReference type="ARBA" id="ARBA00022669"/>
    </source>
</evidence>
<dbReference type="PROSITE" id="PS51782">
    <property type="entry name" value="LYSM"/>
    <property type="match status" value="1"/>
</dbReference>
<dbReference type="EMBL" id="JAANBB010000101">
    <property type="protein sequence ID" value="KAF7550305.1"/>
    <property type="molecule type" value="Genomic_DNA"/>
</dbReference>
<organism evidence="6 7">
    <name type="scientific">Cylindrodendrum hubeiense</name>
    <dbReference type="NCBI Taxonomy" id="595255"/>
    <lineage>
        <taxon>Eukaryota</taxon>
        <taxon>Fungi</taxon>
        <taxon>Dikarya</taxon>
        <taxon>Ascomycota</taxon>
        <taxon>Pezizomycotina</taxon>
        <taxon>Sordariomycetes</taxon>
        <taxon>Hypocreomycetidae</taxon>
        <taxon>Hypocreales</taxon>
        <taxon>Nectriaceae</taxon>
        <taxon>Cylindrodendrum</taxon>
    </lineage>
</organism>
<dbReference type="Proteomes" id="UP000722485">
    <property type="component" value="Unassembled WGS sequence"/>
</dbReference>
<sequence>MLRGLNTSVKEDCSGIEVGFSYCVEVNSGTPVSSATSMTPTATPSPTYSPRLNGTVSNCDEWHFAKKGELCDTIVDEYGLTTKEFVKWNPAVGDDCSGLWAKYWYCVSIPGHELANTSTTTTTSTPTSPIAPSETQSGISKDCTRWHVATKGDACDTIVDKYSNLKKATFLTWNPAVEDDSAATSCTSSHPTPTQPGALCKCKKWHEVTKADSCWSIVKVQDNRG</sequence>
<dbReference type="Gene3D" id="3.10.350.10">
    <property type="entry name" value="LysM domain"/>
    <property type="match status" value="2"/>
</dbReference>
<reference evidence="6" key="1">
    <citation type="submission" date="2020-03" db="EMBL/GenBank/DDBJ databases">
        <title>Draft Genome Sequence of Cylindrodendrum hubeiense.</title>
        <authorList>
            <person name="Buettner E."/>
            <person name="Kellner H."/>
        </authorList>
    </citation>
    <scope>NUCLEOTIDE SEQUENCE</scope>
    <source>
        <strain evidence="6">IHI 201604</strain>
    </source>
</reference>
<feature type="compositionally biased region" description="Low complexity" evidence="4">
    <location>
        <begin position="117"/>
        <end position="128"/>
    </location>
</feature>
<gene>
    <name evidence="6" type="ORF">G7Z17_g5790</name>
</gene>
<protein>
    <recommendedName>
        <fullName evidence="5">LysM domain-containing protein</fullName>
    </recommendedName>
</protein>
<feature type="region of interest" description="Disordered" evidence="4">
    <location>
        <begin position="117"/>
        <end position="138"/>
    </location>
</feature>
<dbReference type="GO" id="GO:0008061">
    <property type="term" value="F:chitin binding"/>
    <property type="evidence" value="ECO:0007669"/>
    <property type="project" value="UniProtKB-KW"/>
</dbReference>
<keyword evidence="2" id="KW-0843">Virulence</keyword>
<proteinExistence type="inferred from homology"/>
<dbReference type="OrthoDB" id="5985073at2759"/>
<comment type="similarity">
    <text evidence="3">Belongs to the secreted LysM effector family.</text>
</comment>
<dbReference type="PANTHER" id="PTHR34997:SF1">
    <property type="entry name" value="PEPTIDOGLYCAN-BINDING LYSIN DOMAIN"/>
    <property type="match status" value="1"/>
</dbReference>
<evidence type="ECO:0000313" key="6">
    <source>
        <dbReference type="EMBL" id="KAF7550305.1"/>
    </source>
</evidence>
<name>A0A9P5LBE3_9HYPO</name>
<keyword evidence="7" id="KW-1185">Reference proteome</keyword>
<evidence type="ECO:0000259" key="5">
    <source>
        <dbReference type="PROSITE" id="PS51782"/>
    </source>
</evidence>
<feature type="domain" description="LysM" evidence="5">
    <location>
        <begin position="61"/>
        <end position="107"/>
    </location>
</feature>
<dbReference type="SUPFAM" id="SSF54106">
    <property type="entry name" value="LysM domain"/>
    <property type="match status" value="1"/>
</dbReference>
<evidence type="ECO:0000256" key="3">
    <source>
        <dbReference type="ARBA" id="ARBA00044955"/>
    </source>
</evidence>
<evidence type="ECO:0000313" key="7">
    <source>
        <dbReference type="Proteomes" id="UP000722485"/>
    </source>
</evidence>
<dbReference type="AlphaFoldDB" id="A0A9P5LBE3"/>